<dbReference type="RefSeq" id="WP_084406573.1">
    <property type="nucleotide sequence ID" value="NZ_LVHF01000020.1"/>
</dbReference>
<keyword evidence="1" id="KW-0732">Signal</keyword>
<comment type="caution">
    <text evidence="2">The sequence shown here is derived from an EMBL/GenBank/DDBJ whole genome shotgun (WGS) entry which is preliminary data.</text>
</comment>
<dbReference type="AlphaFoldDB" id="A0A178KH81"/>
<evidence type="ECO:0000256" key="1">
    <source>
        <dbReference type="SAM" id="SignalP"/>
    </source>
</evidence>
<proteinExistence type="predicted"/>
<reference evidence="2 3" key="1">
    <citation type="submission" date="2016-03" db="EMBL/GenBank/DDBJ databases">
        <title>Photobacterium proteolyticum sp. nov. a protease producing bacterium isolated from ocean sediments of Laizhou Bay.</title>
        <authorList>
            <person name="Li Y."/>
        </authorList>
    </citation>
    <scope>NUCLEOTIDE SEQUENCE [LARGE SCALE GENOMIC DNA]</scope>
    <source>
        <strain evidence="2 3">R-40508</strain>
    </source>
</reference>
<dbReference type="STRING" id="858640.A3K86_10790"/>
<dbReference type="EMBL" id="LVHF01000020">
    <property type="protein sequence ID" value="OAN16476.1"/>
    <property type="molecule type" value="Genomic_DNA"/>
</dbReference>
<gene>
    <name evidence="2" type="ORF">A3K86_10790</name>
</gene>
<feature type="chain" id="PRO_5008090360" evidence="1">
    <location>
        <begin position="19"/>
        <end position="141"/>
    </location>
</feature>
<organism evidence="2 3">
    <name type="scientific">Photobacterium jeanii</name>
    <dbReference type="NCBI Taxonomy" id="858640"/>
    <lineage>
        <taxon>Bacteria</taxon>
        <taxon>Pseudomonadati</taxon>
        <taxon>Pseudomonadota</taxon>
        <taxon>Gammaproteobacteria</taxon>
        <taxon>Vibrionales</taxon>
        <taxon>Vibrionaceae</taxon>
        <taxon>Photobacterium</taxon>
    </lineage>
</organism>
<keyword evidence="3" id="KW-1185">Reference proteome</keyword>
<evidence type="ECO:0000313" key="3">
    <source>
        <dbReference type="Proteomes" id="UP000078503"/>
    </source>
</evidence>
<accession>A0A178KH81</accession>
<evidence type="ECO:0000313" key="2">
    <source>
        <dbReference type="EMBL" id="OAN16476.1"/>
    </source>
</evidence>
<dbReference type="Proteomes" id="UP000078503">
    <property type="component" value="Unassembled WGS sequence"/>
</dbReference>
<name>A0A178KH81_9GAMM</name>
<sequence length="141" mass="16157">MVRISLFLIMTLSFSVNSASLTSAYNDYIKGLTFQNIENNYSQYFSDILVGDIDINDDYLKKQLMFKESMKSIDELNETLYSNYGCLTVNGFGFDNQPMSFNIEYTKESPRALIKAVDILLLESKSEFSNKAVCPKEYIVE</sequence>
<protein>
    <submittedName>
        <fullName evidence="2">Uncharacterized protein</fullName>
    </submittedName>
</protein>
<feature type="signal peptide" evidence="1">
    <location>
        <begin position="1"/>
        <end position="18"/>
    </location>
</feature>